<evidence type="ECO:0000259" key="3">
    <source>
        <dbReference type="PROSITE" id="PS51186"/>
    </source>
</evidence>
<gene>
    <name evidence="4" type="ORF">J2S02_001985</name>
</gene>
<keyword evidence="1" id="KW-0808">Transferase</keyword>
<proteinExistence type="predicted"/>
<evidence type="ECO:0000256" key="2">
    <source>
        <dbReference type="ARBA" id="ARBA00023315"/>
    </source>
</evidence>
<dbReference type="InterPro" id="IPR000182">
    <property type="entry name" value="GNAT_dom"/>
</dbReference>
<feature type="domain" description="N-acetyltransferase" evidence="3">
    <location>
        <begin position="1"/>
        <end position="144"/>
    </location>
</feature>
<accession>A0ABT9Z075</accession>
<dbReference type="Gene3D" id="3.40.630.30">
    <property type="match status" value="1"/>
</dbReference>
<evidence type="ECO:0000256" key="1">
    <source>
        <dbReference type="ARBA" id="ARBA00022679"/>
    </source>
</evidence>
<dbReference type="PANTHER" id="PTHR43877">
    <property type="entry name" value="AMINOALKYLPHOSPHONATE N-ACETYLTRANSFERASE-RELATED-RELATED"/>
    <property type="match status" value="1"/>
</dbReference>
<dbReference type="InterPro" id="IPR016181">
    <property type="entry name" value="Acyl_CoA_acyltransferase"/>
</dbReference>
<evidence type="ECO:0000313" key="4">
    <source>
        <dbReference type="EMBL" id="MDQ0225641.1"/>
    </source>
</evidence>
<dbReference type="RefSeq" id="WP_174879295.1">
    <property type="nucleotide sequence ID" value="NZ_CADEPK010000012.1"/>
</dbReference>
<organism evidence="4 5">
    <name type="scientific">Metabacillus niabensis</name>
    <dbReference type="NCBI Taxonomy" id="324854"/>
    <lineage>
        <taxon>Bacteria</taxon>
        <taxon>Bacillati</taxon>
        <taxon>Bacillota</taxon>
        <taxon>Bacilli</taxon>
        <taxon>Bacillales</taxon>
        <taxon>Bacillaceae</taxon>
        <taxon>Metabacillus</taxon>
    </lineage>
</organism>
<sequence>MNIRNATVEDVQALAHLMNQLGYPTTVEQMKKRYHIIKENPNHYTLVACKDGKVIGMVGFYIDVLYNADDLYARIIAFVIDENYRRQGAGRMLLKQAETIAKDLGAKGIGLNSGNRPERQAAHRFYQNMGYVAKSTGFVKNFEA</sequence>
<protein>
    <submittedName>
        <fullName evidence="4">GNAT superfamily N-acetyltransferase</fullName>
    </submittedName>
</protein>
<keyword evidence="2" id="KW-0012">Acyltransferase</keyword>
<dbReference type="Proteomes" id="UP001232245">
    <property type="component" value="Unassembled WGS sequence"/>
</dbReference>
<keyword evidence="5" id="KW-1185">Reference proteome</keyword>
<name>A0ABT9Z075_9BACI</name>
<dbReference type="Pfam" id="PF00583">
    <property type="entry name" value="Acetyltransf_1"/>
    <property type="match status" value="1"/>
</dbReference>
<evidence type="ECO:0000313" key="5">
    <source>
        <dbReference type="Proteomes" id="UP001232245"/>
    </source>
</evidence>
<dbReference type="SUPFAM" id="SSF55729">
    <property type="entry name" value="Acyl-CoA N-acyltransferases (Nat)"/>
    <property type="match status" value="1"/>
</dbReference>
<dbReference type="EMBL" id="JAUSTZ010000003">
    <property type="protein sequence ID" value="MDQ0225641.1"/>
    <property type="molecule type" value="Genomic_DNA"/>
</dbReference>
<dbReference type="InterPro" id="IPR050832">
    <property type="entry name" value="Bact_Acetyltransf"/>
</dbReference>
<dbReference type="PROSITE" id="PS51186">
    <property type="entry name" value="GNAT"/>
    <property type="match status" value="1"/>
</dbReference>
<reference evidence="4 5" key="1">
    <citation type="submission" date="2023-07" db="EMBL/GenBank/DDBJ databases">
        <title>Genomic Encyclopedia of Type Strains, Phase IV (KMG-IV): sequencing the most valuable type-strain genomes for metagenomic binning, comparative biology and taxonomic classification.</title>
        <authorList>
            <person name="Goeker M."/>
        </authorList>
    </citation>
    <scope>NUCLEOTIDE SEQUENCE [LARGE SCALE GENOMIC DNA]</scope>
    <source>
        <strain evidence="4 5">DSM 17723</strain>
    </source>
</reference>
<dbReference type="CDD" id="cd04301">
    <property type="entry name" value="NAT_SF"/>
    <property type="match status" value="1"/>
</dbReference>
<comment type="caution">
    <text evidence="4">The sequence shown here is derived from an EMBL/GenBank/DDBJ whole genome shotgun (WGS) entry which is preliminary data.</text>
</comment>